<keyword evidence="3" id="KW-1185">Reference proteome</keyword>
<dbReference type="RefSeq" id="WP_182514599.1">
    <property type="nucleotide sequence ID" value="NZ_JACJIQ010000035.1"/>
</dbReference>
<reference evidence="2 3" key="1">
    <citation type="submission" date="2020-08" db="EMBL/GenBank/DDBJ databases">
        <title>Genomic Encyclopedia of Type Strains, Phase IV (KMG-IV): sequencing the most valuable type-strain genomes for metagenomic binning, comparative biology and taxonomic classification.</title>
        <authorList>
            <person name="Goeker M."/>
        </authorList>
    </citation>
    <scope>NUCLEOTIDE SEQUENCE [LARGE SCALE GENOMIC DNA]</scope>
    <source>
        <strain evidence="2 3">DSM 29854</strain>
    </source>
</reference>
<evidence type="ECO:0000256" key="1">
    <source>
        <dbReference type="SAM" id="Coils"/>
    </source>
</evidence>
<keyword evidence="1" id="KW-0175">Coiled coil</keyword>
<gene>
    <name evidence="2" type="ORF">FHS90_004617</name>
</gene>
<evidence type="ECO:0000313" key="3">
    <source>
        <dbReference type="Proteomes" id="UP000563094"/>
    </source>
</evidence>
<name>A0A839GYV8_9BACT</name>
<dbReference type="EMBL" id="JACJIQ010000035">
    <property type="protein sequence ID" value="MBA9079876.1"/>
    <property type="molecule type" value="Genomic_DNA"/>
</dbReference>
<dbReference type="Proteomes" id="UP000563094">
    <property type="component" value="Unassembled WGS sequence"/>
</dbReference>
<proteinExistence type="predicted"/>
<feature type="coiled-coil region" evidence="1">
    <location>
        <begin position="174"/>
        <end position="201"/>
    </location>
</feature>
<comment type="caution">
    <text evidence="2">The sequence shown here is derived from an EMBL/GenBank/DDBJ whole genome shotgun (WGS) entry which is preliminary data.</text>
</comment>
<organism evidence="2 3">
    <name type="scientific">Rufibacter quisquiliarum</name>
    <dbReference type="NCBI Taxonomy" id="1549639"/>
    <lineage>
        <taxon>Bacteria</taxon>
        <taxon>Pseudomonadati</taxon>
        <taxon>Bacteroidota</taxon>
        <taxon>Cytophagia</taxon>
        <taxon>Cytophagales</taxon>
        <taxon>Hymenobacteraceae</taxon>
        <taxon>Rufibacter</taxon>
    </lineage>
</organism>
<protein>
    <submittedName>
        <fullName evidence="2">Uncharacterized protein</fullName>
    </submittedName>
</protein>
<evidence type="ECO:0000313" key="2">
    <source>
        <dbReference type="EMBL" id="MBA9079876.1"/>
    </source>
</evidence>
<sequence>MKVELIPVIEIGYNNQGIDVPEKYPYWENSELWDKYHEESYLKAGFKDRLIPYLPGSSLYRLCDISDSNLTKLVKDHTQDFRDGKYDRSQVSALFGGYVLKINGQDKFFPQCCGELADIEYWERISEGKQSYYEGHPAPQTYFSQGSVTMDFSVEEFDEPFQPSLPDKKIIIDLQALKIAVENAKAELREFGQRLVKIDKEEKLEINKIDWLLIWENPNYE</sequence>
<accession>A0A839GYV8</accession>
<dbReference type="AlphaFoldDB" id="A0A839GYV8"/>